<dbReference type="PROSITE" id="PS00584">
    <property type="entry name" value="PFKB_KINASES_2"/>
    <property type="match status" value="1"/>
</dbReference>
<evidence type="ECO:0000313" key="8">
    <source>
        <dbReference type="EMBL" id="MFD2802437.1"/>
    </source>
</evidence>
<keyword evidence="9" id="KW-1185">Reference proteome</keyword>
<evidence type="ECO:0000259" key="7">
    <source>
        <dbReference type="Pfam" id="PF00294"/>
    </source>
</evidence>
<keyword evidence="4 6" id="KW-0418">Kinase</keyword>
<dbReference type="InterPro" id="IPR050306">
    <property type="entry name" value="PfkB_Carbo_kinase"/>
</dbReference>
<proteinExistence type="inferred from homology"/>
<dbReference type="PANTHER" id="PTHR43085">
    <property type="entry name" value="HEXOKINASE FAMILY MEMBER"/>
    <property type="match status" value="1"/>
</dbReference>
<evidence type="ECO:0000256" key="4">
    <source>
        <dbReference type="ARBA" id="ARBA00022777"/>
    </source>
</evidence>
<dbReference type="PRINTS" id="PR00990">
    <property type="entry name" value="RIBOKINASE"/>
</dbReference>
<gene>
    <name evidence="8" type="ORF">ACFS2C_23900</name>
</gene>
<dbReference type="EMBL" id="JBHUOF010000048">
    <property type="protein sequence ID" value="MFD2802437.1"/>
    <property type="molecule type" value="Genomic_DNA"/>
</dbReference>
<dbReference type="RefSeq" id="WP_377394404.1">
    <property type="nucleotide sequence ID" value="NZ_JBHSAN010000052.1"/>
</dbReference>
<dbReference type="InterPro" id="IPR029056">
    <property type="entry name" value="Ribokinase-like"/>
</dbReference>
<protein>
    <submittedName>
        <fullName evidence="8">Sugar kinase</fullName>
    </submittedName>
</protein>
<dbReference type="GO" id="GO:0016301">
    <property type="term" value="F:kinase activity"/>
    <property type="evidence" value="ECO:0007669"/>
    <property type="project" value="UniProtKB-KW"/>
</dbReference>
<dbReference type="Pfam" id="PF00294">
    <property type="entry name" value="PfkB"/>
    <property type="match status" value="1"/>
</dbReference>
<evidence type="ECO:0000256" key="1">
    <source>
        <dbReference type="ARBA" id="ARBA00010688"/>
    </source>
</evidence>
<evidence type="ECO:0000256" key="5">
    <source>
        <dbReference type="ARBA" id="ARBA00022840"/>
    </source>
</evidence>
<keyword evidence="3" id="KW-0547">Nucleotide-binding</keyword>
<dbReference type="Gene3D" id="3.40.1190.20">
    <property type="match status" value="1"/>
</dbReference>
<evidence type="ECO:0000256" key="3">
    <source>
        <dbReference type="ARBA" id="ARBA00022741"/>
    </source>
</evidence>
<evidence type="ECO:0000313" key="9">
    <source>
        <dbReference type="Proteomes" id="UP001597478"/>
    </source>
</evidence>
<keyword evidence="5" id="KW-0067">ATP-binding</keyword>
<name>A0ABW5WEQ0_9PSEU</name>
<dbReference type="InterPro" id="IPR002173">
    <property type="entry name" value="Carboh/pur_kinase_PfkB_CS"/>
</dbReference>
<dbReference type="InterPro" id="IPR002139">
    <property type="entry name" value="Ribo/fructo_kinase"/>
</dbReference>
<feature type="domain" description="Carbohydrate kinase PfkB" evidence="7">
    <location>
        <begin position="6"/>
        <end position="293"/>
    </location>
</feature>
<accession>A0ABW5WEQ0</accession>
<dbReference type="InterPro" id="IPR011611">
    <property type="entry name" value="PfkB_dom"/>
</dbReference>
<evidence type="ECO:0000256" key="6">
    <source>
        <dbReference type="RuleBase" id="RU003704"/>
    </source>
</evidence>
<dbReference type="CDD" id="cd01166">
    <property type="entry name" value="KdgK"/>
    <property type="match status" value="1"/>
</dbReference>
<dbReference type="SUPFAM" id="SSF53613">
    <property type="entry name" value="Ribokinase-like"/>
    <property type="match status" value="1"/>
</dbReference>
<dbReference type="PANTHER" id="PTHR43085:SF1">
    <property type="entry name" value="PSEUDOURIDINE KINASE-RELATED"/>
    <property type="match status" value="1"/>
</dbReference>
<sequence length="310" mass="32270">MSAAGLLTFGESMAAFSTTTGKLRHAETVDVGVAGSESTVAIGVARLGVAAAWTGRVGADEPGALVLARLRDEQVDVSGAVTDPEAPTGLVLKDFRTRDSARTAFYRHGSAGARLAPEDLCEDRIRDAGVLHLTGITPALSDTAAKAAFAATEIAGEARVPVSLALNFRPALWSPDDARGVLLDLVTRADIVFADEAEARLLGFDGTAEDLAAELASLGPDEVVVTRGPRGAVAELGGSRYDVPSYPVRAVDPEGADDAFVAGYLADFLSGAPPDRRVRTAAACRAAAMSVEGWTGLPDREELRQLTRSR</sequence>
<comment type="caution">
    <text evidence="8">The sequence shown here is derived from an EMBL/GenBank/DDBJ whole genome shotgun (WGS) entry which is preliminary data.</text>
</comment>
<organism evidence="8 9">
    <name type="scientific">Prauserella oleivorans</name>
    <dbReference type="NCBI Taxonomy" id="1478153"/>
    <lineage>
        <taxon>Bacteria</taxon>
        <taxon>Bacillati</taxon>
        <taxon>Actinomycetota</taxon>
        <taxon>Actinomycetes</taxon>
        <taxon>Pseudonocardiales</taxon>
        <taxon>Pseudonocardiaceae</taxon>
        <taxon>Prauserella</taxon>
    </lineage>
</organism>
<comment type="similarity">
    <text evidence="1 6">Belongs to the carbohydrate kinase PfkB family.</text>
</comment>
<keyword evidence="2 6" id="KW-0808">Transferase</keyword>
<dbReference type="Proteomes" id="UP001597478">
    <property type="component" value="Unassembled WGS sequence"/>
</dbReference>
<reference evidence="9" key="1">
    <citation type="journal article" date="2019" name="Int. J. Syst. Evol. Microbiol.">
        <title>The Global Catalogue of Microorganisms (GCM) 10K type strain sequencing project: providing services to taxonomists for standard genome sequencing and annotation.</title>
        <authorList>
            <consortium name="The Broad Institute Genomics Platform"/>
            <consortium name="The Broad Institute Genome Sequencing Center for Infectious Disease"/>
            <person name="Wu L."/>
            <person name="Ma J."/>
        </authorList>
    </citation>
    <scope>NUCLEOTIDE SEQUENCE [LARGE SCALE GENOMIC DNA]</scope>
    <source>
        <strain evidence="9">IBRC-M 10906</strain>
    </source>
</reference>
<evidence type="ECO:0000256" key="2">
    <source>
        <dbReference type="ARBA" id="ARBA00022679"/>
    </source>
</evidence>